<keyword evidence="3" id="KW-0067">ATP-binding</keyword>
<gene>
    <name evidence="6" type="ORF">SAY87_029137</name>
</gene>
<keyword evidence="1" id="KW-0418">Kinase</keyword>
<dbReference type="GO" id="GO:0004674">
    <property type="term" value="F:protein serine/threonine kinase activity"/>
    <property type="evidence" value="ECO:0007669"/>
    <property type="project" value="UniProtKB-KW"/>
</dbReference>
<sequence length="218" mass="23770">MTCTEPMTYTPAGSPCNCVWPIQVELRLEVALYTFFPLVSELAKEISSSILLDHGQVRIMGADSVTQQQLEKTTVLINLVPRELKFGESFPLSVYKKFWHKEIPIKSSLFGDYEVLYVHYPGLPPSPPSSPGISISGSMPYSGNQSNGQIIKPLGVKIPKQAKHGAIARITIAVVVLSSFSTLVLCAVIILLLKHKLHGPLSKDCHLHPLAKPSGSKG</sequence>
<dbReference type="InterPro" id="IPR057597">
    <property type="entry name" value="ALE2_N"/>
</dbReference>
<comment type="caution">
    <text evidence="6">The sequence shown here is derived from an EMBL/GenBank/DDBJ whole genome shotgun (WGS) entry which is preliminary data.</text>
</comment>
<evidence type="ECO:0000313" key="6">
    <source>
        <dbReference type="EMBL" id="KAK4774118.1"/>
    </source>
</evidence>
<keyword evidence="1" id="KW-0808">Transferase</keyword>
<evidence type="ECO:0000259" key="5">
    <source>
        <dbReference type="Pfam" id="PF23180"/>
    </source>
</evidence>
<feature type="domain" description="Receptor-like PK ALE2 N-terminal" evidence="5">
    <location>
        <begin position="4"/>
        <end position="124"/>
    </location>
</feature>
<keyword evidence="7" id="KW-1185">Reference proteome</keyword>
<name>A0AAN7KQD4_9MYRT</name>
<accession>A0AAN7KQD4</accession>
<reference evidence="6 7" key="1">
    <citation type="journal article" date="2023" name="Hortic Res">
        <title>Pangenome of water caltrop reveals structural variations and asymmetric subgenome divergence after allopolyploidization.</title>
        <authorList>
            <person name="Zhang X."/>
            <person name="Chen Y."/>
            <person name="Wang L."/>
            <person name="Yuan Y."/>
            <person name="Fang M."/>
            <person name="Shi L."/>
            <person name="Lu R."/>
            <person name="Comes H.P."/>
            <person name="Ma Y."/>
            <person name="Chen Y."/>
            <person name="Huang G."/>
            <person name="Zhou Y."/>
            <person name="Zheng Z."/>
            <person name="Qiu Y."/>
        </authorList>
    </citation>
    <scope>NUCLEOTIDE SEQUENCE [LARGE SCALE GENOMIC DNA]</scope>
    <source>
        <tissue evidence="6">Roots</tissue>
    </source>
</reference>
<keyword evidence="1" id="KW-0723">Serine/threonine-protein kinase</keyword>
<dbReference type="Pfam" id="PF23180">
    <property type="entry name" value="ALE2_N"/>
    <property type="match status" value="1"/>
</dbReference>
<dbReference type="PANTHER" id="PTHR47989:SF45">
    <property type="entry name" value="OS01G0709500 PROTEIN"/>
    <property type="match status" value="1"/>
</dbReference>
<dbReference type="EMBL" id="JAXIOK010000004">
    <property type="protein sequence ID" value="KAK4774118.1"/>
    <property type="molecule type" value="Genomic_DNA"/>
</dbReference>
<organism evidence="6 7">
    <name type="scientific">Trapa incisa</name>
    <dbReference type="NCBI Taxonomy" id="236973"/>
    <lineage>
        <taxon>Eukaryota</taxon>
        <taxon>Viridiplantae</taxon>
        <taxon>Streptophyta</taxon>
        <taxon>Embryophyta</taxon>
        <taxon>Tracheophyta</taxon>
        <taxon>Spermatophyta</taxon>
        <taxon>Magnoliopsida</taxon>
        <taxon>eudicotyledons</taxon>
        <taxon>Gunneridae</taxon>
        <taxon>Pentapetalae</taxon>
        <taxon>rosids</taxon>
        <taxon>malvids</taxon>
        <taxon>Myrtales</taxon>
        <taxon>Lythraceae</taxon>
        <taxon>Trapa</taxon>
    </lineage>
</organism>
<evidence type="ECO:0000313" key="7">
    <source>
        <dbReference type="Proteomes" id="UP001345219"/>
    </source>
</evidence>
<dbReference type="Proteomes" id="UP001345219">
    <property type="component" value="Chromosome 22"/>
</dbReference>
<dbReference type="AlphaFoldDB" id="A0AAN7KQD4"/>
<keyword evidence="2" id="KW-0547">Nucleotide-binding</keyword>
<protein>
    <recommendedName>
        <fullName evidence="5">Receptor-like PK ALE2 N-terminal domain-containing protein</fullName>
    </recommendedName>
</protein>
<keyword evidence="4" id="KW-1133">Transmembrane helix</keyword>
<proteinExistence type="predicted"/>
<keyword evidence="4" id="KW-0812">Transmembrane</keyword>
<keyword evidence="4" id="KW-0472">Membrane</keyword>
<feature type="transmembrane region" description="Helical" evidence="4">
    <location>
        <begin position="170"/>
        <end position="193"/>
    </location>
</feature>
<evidence type="ECO:0000256" key="3">
    <source>
        <dbReference type="ARBA" id="ARBA00022840"/>
    </source>
</evidence>
<dbReference type="GO" id="GO:0005524">
    <property type="term" value="F:ATP binding"/>
    <property type="evidence" value="ECO:0007669"/>
    <property type="project" value="UniProtKB-KW"/>
</dbReference>
<dbReference type="PANTHER" id="PTHR47989">
    <property type="entry name" value="OS01G0750732 PROTEIN"/>
    <property type="match status" value="1"/>
</dbReference>
<evidence type="ECO:0000256" key="1">
    <source>
        <dbReference type="ARBA" id="ARBA00022527"/>
    </source>
</evidence>
<evidence type="ECO:0000256" key="2">
    <source>
        <dbReference type="ARBA" id="ARBA00022741"/>
    </source>
</evidence>
<evidence type="ECO:0000256" key="4">
    <source>
        <dbReference type="SAM" id="Phobius"/>
    </source>
</evidence>